<dbReference type="AlphaFoldDB" id="A0A8D3CDW3"/>
<name>A0A8D3CDW3_SCOMX</name>
<proteinExistence type="predicted"/>
<dbReference type="PANTHER" id="PTHR38564">
    <property type="entry name" value="SI:CH73-250A16.5-RELATED"/>
    <property type="match status" value="1"/>
</dbReference>
<dbReference type="PANTHER" id="PTHR38564:SF2">
    <property type="entry name" value="WU:FC46H12 PRECURSOR"/>
    <property type="match status" value="1"/>
</dbReference>
<organism evidence="1 2">
    <name type="scientific">Scophthalmus maximus</name>
    <name type="common">Turbot</name>
    <name type="synonym">Psetta maxima</name>
    <dbReference type="NCBI Taxonomy" id="52904"/>
    <lineage>
        <taxon>Eukaryota</taxon>
        <taxon>Metazoa</taxon>
        <taxon>Chordata</taxon>
        <taxon>Craniata</taxon>
        <taxon>Vertebrata</taxon>
        <taxon>Euteleostomi</taxon>
        <taxon>Actinopterygii</taxon>
        <taxon>Neopterygii</taxon>
        <taxon>Teleostei</taxon>
        <taxon>Neoteleostei</taxon>
        <taxon>Acanthomorphata</taxon>
        <taxon>Carangaria</taxon>
        <taxon>Pleuronectiformes</taxon>
        <taxon>Pleuronectoidei</taxon>
        <taxon>Scophthalmidae</taxon>
        <taxon>Scophthalmus</taxon>
    </lineage>
</organism>
<reference evidence="1" key="2">
    <citation type="submission" date="2025-08" db="UniProtKB">
        <authorList>
            <consortium name="Ensembl"/>
        </authorList>
    </citation>
    <scope>IDENTIFICATION</scope>
</reference>
<sequence length="201" mass="21658">MMNLMGFLYKWACKGIITHTLYTALEEKETCFIMTMKTLLLASALFAGLFGSLAAVPVPPAPAPYHPFCKTLWLFATPCADISATIVQQIQALSPLVACDICQYELVSANPGFIKANHNSIDGLQAESISFTFTPTVMTGGCRVSAFSISLGFTSRLDDGVNYCNLYNVLSASGLTSSPGFMELTNEWACLSYGLATCNDN</sequence>
<accession>A0A8D3CDW3</accession>
<gene>
    <name evidence="1" type="primary">LOC118311114</name>
</gene>
<protein>
    <submittedName>
        <fullName evidence="1">Uncharacterized protein</fullName>
    </submittedName>
</protein>
<dbReference type="GeneTree" id="ENSGT00940000174275"/>
<evidence type="ECO:0000313" key="1">
    <source>
        <dbReference type="Ensembl" id="ENSSMAP00000045471.1"/>
    </source>
</evidence>
<dbReference type="Proteomes" id="UP000694558">
    <property type="component" value="Chromosome 7"/>
</dbReference>
<dbReference type="Ensembl" id="ENSSMAT00000052930.1">
    <property type="protein sequence ID" value="ENSSMAP00000045471.1"/>
    <property type="gene ID" value="ENSSMAG00000023736.1"/>
</dbReference>
<reference evidence="1" key="1">
    <citation type="submission" date="2023-05" db="EMBL/GenBank/DDBJ databases">
        <title>High-quality long-read genome of Scophthalmus maximus.</title>
        <authorList>
            <person name="Lien S."/>
            <person name="Martinez P."/>
        </authorList>
    </citation>
    <scope>NUCLEOTIDE SEQUENCE [LARGE SCALE GENOMIC DNA]</scope>
</reference>
<evidence type="ECO:0000313" key="2">
    <source>
        <dbReference type="Proteomes" id="UP000694558"/>
    </source>
</evidence>